<evidence type="ECO:0008006" key="4">
    <source>
        <dbReference type="Google" id="ProtNLM"/>
    </source>
</evidence>
<evidence type="ECO:0000313" key="3">
    <source>
        <dbReference type="Proteomes" id="UP000239872"/>
    </source>
</evidence>
<keyword evidence="1" id="KW-0472">Membrane</keyword>
<dbReference type="AlphaFoldDB" id="A0A2S7SY56"/>
<sequence length="144" mass="16205">MRYYYKQDGQILGPLEVEELLEEVSDETLVRAEYGMPEYLPLYQTTILEDYKKLLPETEVKKPKGKNVLGITGFAGAVVFIFHLLHVSSVFDHTNPFFVGAPATSVTIIDSAIPQPYRDSLKKIIEADTLTRAEAIKLINESGR</sequence>
<accession>A0A2S7SY56</accession>
<proteinExistence type="predicted"/>
<feature type="transmembrane region" description="Helical" evidence="1">
    <location>
        <begin position="68"/>
        <end position="85"/>
    </location>
</feature>
<comment type="caution">
    <text evidence="2">The sequence shown here is derived from an EMBL/GenBank/DDBJ whole genome shotgun (WGS) entry which is preliminary data.</text>
</comment>
<evidence type="ECO:0000313" key="2">
    <source>
        <dbReference type="EMBL" id="PQJ11870.1"/>
    </source>
</evidence>
<dbReference type="RefSeq" id="WP_105038750.1">
    <property type="nucleotide sequence ID" value="NZ_PPSL01000002.1"/>
</dbReference>
<protein>
    <recommendedName>
        <fullName evidence="4">GYF domain-containing protein</fullName>
    </recommendedName>
</protein>
<keyword evidence="1" id="KW-0812">Transmembrane</keyword>
<evidence type="ECO:0000256" key="1">
    <source>
        <dbReference type="SAM" id="Phobius"/>
    </source>
</evidence>
<dbReference type="Proteomes" id="UP000239872">
    <property type="component" value="Unassembled WGS sequence"/>
</dbReference>
<organism evidence="2 3">
    <name type="scientific">Flavipsychrobacter stenotrophus</name>
    <dbReference type="NCBI Taxonomy" id="2077091"/>
    <lineage>
        <taxon>Bacteria</taxon>
        <taxon>Pseudomonadati</taxon>
        <taxon>Bacteroidota</taxon>
        <taxon>Chitinophagia</taxon>
        <taxon>Chitinophagales</taxon>
        <taxon>Chitinophagaceae</taxon>
        <taxon>Flavipsychrobacter</taxon>
    </lineage>
</organism>
<reference evidence="2 3" key="1">
    <citation type="submission" date="2018-01" db="EMBL/GenBank/DDBJ databases">
        <title>A novel member of the phylum Bacteroidetes isolated from glacier ice.</title>
        <authorList>
            <person name="Liu Q."/>
            <person name="Xin Y.-H."/>
        </authorList>
    </citation>
    <scope>NUCLEOTIDE SEQUENCE [LARGE SCALE GENOMIC DNA]</scope>
    <source>
        <strain evidence="2 3">RB1R16</strain>
    </source>
</reference>
<keyword evidence="1" id="KW-1133">Transmembrane helix</keyword>
<gene>
    <name evidence="2" type="ORF">CJD36_008735</name>
</gene>
<keyword evidence="3" id="KW-1185">Reference proteome</keyword>
<dbReference type="EMBL" id="PPSL01000002">
    <property type="protein sequence ID" value="PQJ11870.1"/>
    <property type="molecule type" value="Genomic_DNA"/>
</dbReference>
<name>A0A2S7SY56_9BACT</name>